<sequence length="208" mass="24025">MTNKENFQFYDLEFGRDLDARVMDYIYRTQAVDEGGKPHKTMMRWIGFDRLASKLGELLQPMVLLFAADRLTEMDNEYLQNAGLTLLGLPQVADFLVNNGQNLGEVIDKFEHFIPDRNNLGSLSNISRANFIRSVEGLLQIQVAFHRRINPVKDGEALQKLDLVYKLHLLKNRYGEKITSDHVRILRECCGDLDMKNTLIFEQYGIIK</sequence>
<dbReference type="AlphaFoldDB" id="A0A2H0B5A4"/>
<gene>
    <name evidence="1" type="ORF">COX08_04385</name>
</gene>
<accession>A0A2H0B5A4</accession>
<protein>
    <submittedName>
        <fullName evidence="1">Uncharacterized protein</fullName>
    </submittedName>
</protein>
<dbReference type="EMBL" id="PCSR01000103">
    <property type="protein sequence ID" value="PIP52816.1"/>
    <property type="molecule type" value="Genomic_DNA"/>
</dbReference>
<reference evidence="1 2" key="1">
    <citation type="submission" date="2017-09" db="EMBL/GenBank/DDBJ databases">
        <title>Depth-based differentiation of microbial function through sediment-hosted aquifers and enrichment of novel symbionts in the deep terrestrial subsurface.</title>
        <authorList>
            <person name="Probst A.J."/>
            <person name="Ladd B."/>
            <person name="Jarett J.K."/>
            <person name="Geller-Mcgrath D.E."/>
            <person name="Sieber C.M."/>
            <person name="Emerson J.B."/>
            <person name="Anantharaman K."/>
            <person name="Thomas B.C."/>
            <person name="Malmstrom R."/>
            <person name="Stieglmeier M."/>
            <person name="Klingl A."/>
            <person name="Woyke T."/>
            <person name="Ryan C.M."/>
            <person name="Banfield J.F."/>
        </authorList>
    </citation>
    <scope>NUCLEOTIDE SEQUENCE [LARGE SCALE GENOMIC DNA]</scope>
    <source>
        <strain evidence="1">CG23_combo_of_CG06-09_8_20_14_all_34_8</strain>
    </source>
</reference>
<evidence type="ECO:0000313" key="2">
    <source>
        <dbReference type="Proteomes" id="UP000229459"/>
    </source>
</evidence>
<evidence type="ECO:0000313" key="1">
    <source>
        <dbReference type="EMBL" id="PIP52816.1"/>
    </source>
</evidence>
<name>A0A2H0B5A4_9BACT</name>
<comment type="caution">
    <text evidence="1">The sequence shown here is derived from an EMBL/GenBank/DDBJ whole genome shotgun (WGS) entry which is preliminary data.</text>
</comment>
<proteinExistence type="predicted"/>
<dbReference type="Proteomes" id="UP000229459">
    <property type="component" value="Unassembled WGS sequence"/>
</dbReference>
<organism evidence="1 2">
    <name type="scientific">Candidatus Beckwithbacteria bacterium CG23_combo_of_CG06-09_8_20_14_all_34_8</name>
    <dbReference type="NCBI Taxonomy" id="1974497"/>
    <lineage>
        <taxon>Bacteria</taxon>
        <taxon>Candidatus Beckwithiibacteriota</taxon>
    </lineage>
</organism>